<dbReference type="Pfam" id="PF01751">
    <property type="entry name" value="Toprim"/>
    <property type="match status" value="1"/>
</dbReference>
<evidence type="ECO:0000259" key="11">
    <source>
        <dbReference type="PROSITE" id="PS50880"/>
    </source>
</evidence>
<evidence type="ECO:0000313" key="14">
    <source>
        <dbReference type="Proteomes" id="UP001623591"/>
    </source>
</evidence>
<dbReference type="Gene3D" id="2.70.20.10">
    <property type="entry name" value="Topoisomerase I, domain 3"/>
    <property type="match status" value="1"/>
</dbReference>
<dbReference type="PROSITE" id="PS50880">
    <property type="entry name" value="TOPRIM"/>
    <property type="match status" value="1"/>
</dbReference>
<dbReference type="RefSeq" id="WP_406768187.1">
    <property type="nucleotide sequence ID" value="NZ_JBJHZZ010000001.1"/>
</dbReference>
<dbReference type="GO" id="GO:0016853">
    <property type="term" value="F:isomerase activity"/>
    <property type="evidence" value="ECO:0007669"/>
    <property type="project" value="UniProtKB-KW"/>
</dbReference>
<evidence type="ECO:0000256" key="8">
    <source>
        <dbReference type="ARBA" id="ARBA00031985"/>
    </source>
</evidence>
<keyword evidence="6 13" id="KW-0413">Isomerase</keyword>
<dbReference type="InterPro" id="IPR006171">
    <property type="entry name" value="TOPRIM_dom"/>
</dbReference>
<dbReference type="SUPFAM" id="SSF56712">
    <property type="entry name" value="Prokaryotic type I DNA topoisomerase"/>
    <property type="match status" value="1"/>
</dbReference>
<evidence type="ECO:0000259" key="12">
    <source>
        <dbReference type="PROSITE" id="PS52039"/>
    </source>
</evidence>
<dbReference type="InterPro" id="IPR023405">
    <property type="entry name" value="Topo_IA_core_domain"/>
</dbReference>
<evidence type="ECO:0000256" key="10">
    <source>
        <dbReference type="ARBA" id="ARBA00032877"/>
    </source>
</evidence>
<comment type="similarity">
    <text evidence="2">Belongs to the type IA topoisomerase family.</text>
</comment>
<evidence type="ECO:0000256" key="3">
    <source>
        <dbReference type="ARBA" id="ARBA00012891"/>
    </source>
</evidence>
<proteinExistence type="inferred from homology"/>
<feature type="domain" description="Topo IA-type catalytic" evidence="12">
    <location>
        <begin position="163"/>
        <end position="601"/>
    </location>
</feature>
<dbReference type="Gene3D" id="1.10.290.10">
    <property type="entry name" value="Topoisomerase I, domain 4"/>
    <property type="match status" value="1"/>
</dbReference>
<dbReference type="InterPro" id="IPR003601">
    <property type="entry name" value="Topo_IA_2"/>
</dbReference>
<dbReference type="Proteomes" id="UP001623591">
    <property type="component" value="Unassembled WGS sequence"/>
</dbReference>
<dbReference type="SMART" id="SM00493">
    <property type="entry name" value="TOPRIM"/>
    <property type="match status" value="1"/>
</dbReference>
<dbReference type="SMART" id="SM00437">
    <property type="entry name" value="TOP1Ac"/>
    <property type="match status" value="1"/>
</dbReference>
<evidence type="ECO:0000313" key="13">
    <source>
        <dbReference type="EMBL" id="MFL0245735.1"/>
    </source>
</evidence>
<dbReference type="PANTHER" id="PTHR11390:SF21">
    <property type="entry name" value="DNA TOPOISOMERASE 3-ALPHA"/>
    <property type="match status" value="1"/>
</dbReference>
<dbReference type="InterPro" id="IPR013826">
    <property type="entry name" value="Topo_IA_cen_sub3"/>
</dbReference>
<evidence type="ECO:0000256" key="4">
    <source>
        <dbReference type="ARBA" id="ARBA00023029"/>
    </source>
</evidence>
<evidence type="ECO:0000256" key="6">
    <source>
        <dbReference type="ARBA" id="ARBA00023235"/>
    </source>
</evidence>
<dbReference type="InterPro" id="IPR003602">
    <property type="entry name" value="Topo_IA_DNA-bd_dom"/>
</dbReference>
<organism evidence="13 14">
    <name type="scientific">Candidatus Clostridium stratigraminis</name>
    <dbReference type="NCBI Taxonomy" id="3381661"/>
    <lineage>
        <taxon>Bacteria</taxon>
        <taxon>Bacillati</taxon>
        <taxon>Bacillota</taxon>
        <taxon>Clostridia</taxon>
        <taxon>Eubacteriales</taxon>
        <taxon>Clostridiaceae</taxon>
        <taxon>Clostridium</taxon>
    </lineage>
</organism>
<comment type="caution">
    <text evidence="13">The sequence shown here is derived from an EMBL/GenBank/DDBJ whole genome shotgun (WGS) entry which is preliminary data.</text>
</comment>
<keyword evidence="5" id="KW-0238">DNA-binding</keyword>
<dbReference type="Gene3D" id="3.40.50.140">
    <property type="match status" value="1"/>
</dbReference>
<dbReference type="InterPro" id="IPR034144">
    <property type="entry name" value="TOPRIM_TopoIII"/>
</dbReference>
<dbReference type="SMART" id="SM00436">
    <property type="entry name" value="TOP1Bc"/>
    <property type="match status" value="1"/>
</dbReference>
<keyword evidence="14" id="KW-1185">Reference proteome</keyword>
<dbReference type="CDD" id="cd03362">
    <property type="entry name" value="TOPRIM_TopoIA_TopoIII"/>
    <property type="match status" value="1"/>
</dbReference>
<dbReference type="EMBL" id="JBJHZZ010000001">
    <property type="protein sequence ID" value="MFL0245735.1"/>
    <property type="molecule type" value="Genomic_DNA"/>
</dbReference>
<feature type="domain" description="Toprim" evidence="11">
    <location>
        <begin position="3"/>
        <end position="146"/>
    </location>
</feature>
<sequence>MAKKVIIAEKPSVAKNIAEALNIKIRKDGYIEGQDYFVSWAFGHLLQLYDAKDYDTEMALWRMEKFPFIPQRFKYKVKSDSKDKSKKDSGANKQINIIKALVLREDVDAVISACDFDREGQIIGDTILKYLRISKPIYRLLLNEWTPKEVLAGLNKLKPNEDMKPMQDAGISRQWADWVIGINLTSVATLKYQRGKGRPLNIGRVILPTLKIIYDRDKEVESFVPNDYFKLQGTFKTEKNEEYDGTYTLNGEEKFNDKKELEAVLNNLTNKNGTIVDKEVEKKKEYPPYLFNLSNLQGFVTSKNKGWTSDKVLTVAQGLYEKKHITYPRTASSVLEESLTHKAEEVLKLLKKGLPFEDEIKFQVTKRIFDNSKVESHSAIIPTYILPKTLTGDEAVVYNAIKNRFLVQFMPIAEVEETKITTKIDDPVIQGMFISKGKVQIVEGWKKVEKIESKDTILPLINIKEPVQLVDSKITSHKTTAPKYHIEKTLLRVMETCGKKVEEEDSNDMMDAILSGFSIGTPATRAETIKKLKDIGYIYGKDKSLLCTDLGKRMVEHFPIKELFDLEYTGRLEKTLSDIEKGKFNKEDFLKLIFKFVASSVNTIKRDKTIILNDYNNKSNSSRGNKSGVVKKAAVNKENDLNKKLGSKDDSAVETYGKCPLCGHDIIEGKKGFGCSNWKNGCKFVIWKEDDFIKSINKKITKTIVKKLLKSGKAELKGIAAKDGTKFDGYLSYLKNNVDNNFSWKLVRK</sequence>
<dbReference type="PROSITE" id="PS52039">
    <property type="entry name" value="TOPO_IA_2"/>
    <property type="match status" value="1"/>
</dbReference>
<evidence type="ECO:0000256" key="7">
    <source>
        <dbReference type="ARBA" id="ARBA00030003"/>
    </source>
</evidence>
<dbReference type="EC" id="5.6.2.1" evidence="3"/>
<keyword evidence="4" id="KW-0799">Topoisomerase</keyword>
<dbReference type="PANTHER" id="PTHR11390">
    <property type="entry name" value="PROKARYOTIC DNA TOPOISOMERASE"/>
    <property type="match status" value="1"/>
</dbReference>
<dbReference type="Pfam" id="PF01131">
    <property type="entry name" value="Topoisom_bac"/>
    <property type="match status" value="1"/>
</dbReference>
<evidence type="ECO:0000256" key="9">
    <source>
        <dbReference type="ARBA" id="ARBA00032235"/>
    </source>
</evidence>
<name>A0ABW8T277_9CLOT</name>
<accession>A0ABW8T277</accession>
<dbReference type="Gene3D" id="1.10.460.10">
    <property type="entry name" value="Topoisomerase I, domain 2"/>
    <property type="match status" value="1"/>
</dbReference>
<gene>
    <name evidence="13" type="ORF">ACJDUG_01930</name>
</gene>
<comment type="catalytic activity">
    <reaction evidence="1">
        <text>ATP-independent breakage of single-stranded DNA, followed by passage and rejoining.</text>
        <dbReference type="EC" id="5.6.2.1"/>
    </reaction>
</comment>
<evidence type="ECO:0000256" key="1">
    <source>
        <dbReference type="ARBA" id="ARBA00000213"/>
    </source>
</evidence>
<dbReference type="InterPro" id="IPR013825">
    <property type="entry name" value="Topo_IA_cen_sub2"/>
</dbReference>
<dbReference type="InterPro" id="IPR013497">
    <property type="entry name" value="Topo_IA_cen"/>
</dbReference>
<dbReference type="InterPro" id="IPR013824">
    <property type="entry name" value="Topo_IA_cen_sub1"/>
</dbReference>
<dbReference type="PRINTS" id="PR00417">
    <property type="entry name" value="PRTPISMRASEI"/>
</dbReference>
<dbReference type="InterPro" id="IPR000380">
    <property type="entry name" value="Topo_IA"/>
</dbReference>
<reference evidence="13 14" key="1">
    <citation type="submission" date="2024-11" db="EMBL/GenBank/DDBJ databases">
        <authorList>
            <person name="Heng Y.C."/>
            <person name="Lim A.C.H."/>
            <person name="Lee J.K.Y."/>
            <person name="Kittelmann S."/>
        </authorList>
    </citation>
    <scope>NUCLEOTIDE SEQUENCE [LARGE SCALE GENOMIC DNA]</scope>
    <source>
        <strain evidence="13 14">WILCCON 0185</strain>
    </source>
</reference>
<evidence type="ECO:0000256" key="5">
    <source>
        <dbReference type="ARBA" id="ARBA00023125"/>
    </source>
</evidence>
<protein>
    <recommendedName>
        <fullName evidence="3">DNA topoisomerase</fullName>
        <ecNumber evidence="3">5.6.2.1</ecNumber>
    </recommendedName>
    <alternativeName>
        <fullName evidence="10">Omega-protein</fullName>
    </alternativeName>
    <alternativeName>
        <fullName evidence="9">Relaxing enzyme</fullName>
    </alternativeName>
    <alternativeName>
        <fullName evidence="7">Swivelase</fullName>
    </alternativeName>
    <alternativeName>
        <fullName evidence="8">Untwisting enzyme</fullName>
    </alternativeName>
</protein>
<evidence type="ECO:0000256" key="2">
    <source>
        <dbReference type="ARBA" id="ARBA00009446"/>
    </source>
</evidence>